<feature type="repeat" description="PPR" evidence="2">
    <location>
        <begin position="147"/>
        <end position="181"/>
    </location>
</feature>
<dbReference type="Pfam" id="PF13041">
    <property type="entry name" value="PPR_2"/>
    <property type="match status" value="3"/>
</dbReference>
<evidence type="ECO:0000313" key="3">
    <source>
        <dbReference type="EMBL" id="KAK1369901.1"/>
    </source>
</evidence>
<dbReference type="Proteomes" id="UP001237642">
    <property type="component" value="Unassembled WGS sequence"/>
</dbReference>
<keyword evidence="1" id="KW-0677">Repeat</keyword>
<feature type="repeat" description="PPR" evidence="2">
    <location>
        <begin position="281"/>
        <end position="315"/>
    </location>
</feature>
<dbReference type="NCBIfam" id="TIGR00756">
    <property type="entry name" value="PPR"/>
    <property type="match status" value="4"/>
</dbReference>
<dbReference type="Pfam" id="PF20431">
    <property type="entry name" value="E_motif"/>
    <property type="match status" value="1"/>
</dbReference>
<dbReference type="FunFam" id="1.25.40.10:FF:000184">
    <property type="entry name" value="Pentatricopeptide repeat-containing protein, chloroplastic"/>
    <property type="match status" value="1"/>
</dbReference>
<dbReference type="SUPFAM" id="SSF48452">
    <property type="entry name" value="TPR-like"/>
    <property type="match status" value="1"/>
</dbReference>
<reference evidence="3" key="1">
    <citation type="submission" date="2023-02" db="EMBL/GenBank/DDBJ databases">
        <title>Genome of toxic invasive species Heracleum sosnowskyi carries increased number of genes despite the absence of recent whole-genome duplications.</title>
        <authorList>
            <person name="Schelkunov M."/>
            <person name="Shtratnikova V."/>
            <person name="Makarenko M."/>
            <person name="Klepikova A."/>
            <person name="Omelchenko D."/>
            <person name="Novikova G."/>
            <person name="Obukhova E."/>
            <person name="Bogdanov V."/>
            <person name="Penin A."/>
            <person name="Logacheva M."/>
        </authorList>
    </citation>
    <scope>NUCLEOTIDE SEQUENCE</scope>
    <source>
        <strain evidence="3">Hsosn_3</strain>
        <tissue evidence="3">Leaf</tissue>
    </source>
</reference>
<dbReference type="PANTHER" id="PTHR47926">
    <property type="entry name" value="PENTATRICOPEPTIDE REPEAT-CONTAINING PROTEIN"/>
    <property type="match status" value="1"/>
</dbReference>
<proteinExistence type="predicted"/>
<feature type="repeat" description="PPR" evidence="2">
    <location>
        <begin position="116"/>
        <end position="146"/>
    </location>
</feature>
<dbReference type="PROSITE" id="PS51375">
    <property type="entry name" value="PPR"/>
    <property type="match status" value="3"/>
</dbReference>
<dbReference type="InterPro" id="IPR046849">
    <property type="entry name" value="E2_motif"/>
</dbReference>
<dbReference type="EMBL" id="JAUIZM010000008">
    <property type="protein sequence ID" value="KAK1369901.1"/>
    <property type="molecule type" value="Genomic_DNA"/>
</dbReference>
<evidence type="ECO:0000256" key="2">
    <source>
        <dbReference type="PROSITE-ProRule" id="PRU00708"/>
    </source>
</evidence>
<comment type="caution">
    <text evidence="3">The sequence shown here is derived from an EMBL/GenBank/DDBJ whole genome shotgun (WGS) entry which is preliminary data.</text>
</comment>
<dbReference type="InterPro" id="IPR002885">
    <property type="entry name" value="PPR_rpt"/>
</dbReference>
<dbReference type="FunFam" id="1.25.40.10:FF:000348">
    <property type="entry name" value="Pentatricopeptide repeat-containing protein chloroplastic"/>
    <property type="match status" value="1"/>
</dbReference>
<dbReference type="InterPro" id="IPR046960">
    <property type="entry name" value="PPR_At4g14850-like_plant"/>
</dbReference>
<keyword evidence="4" id="KW-1185">Reference proteome</keyword>
<sequence length="506" mass="57427">MNQLKQIHANTLRNGTDFTKFLITKLLEFPDFIYAHKLFDFSPHRTVFLYNKFIQAYSIHGPYHRCLSLYTQMCLQRCTPNEHSYTFLFAACASLSAPHQGKMLHSRFVKSGFVYDAFALTALIDMYAKLGLLELARQQFNEMRNKDVPTWNSLVAGYARRGNMEAASELFAAMPARNVVSWTTMISGYSQNGKYRNALDLFLEMEKTKEVEPNEITIASVLPACANLGALKVGQRIEEYAKAKGYLKNMFVCNAILELYARCGSINRAKWFFDEIGRKRNLCSWNTMIMGLAIHGKWNEALELFYQMQREGTTPDDITFVGTLLACTHGGMVQKGREFFKCMKQKFYITPKLEHYGCMVDLLGRAGELQEAYNLIESMPLKPDSVIWGALLGACSFHGNVELAEKAAESLFELEPWNPGNYVILSNIYATAGRWDGVAELRKLMKGGQITKMAGHSLIEEGGQVHQFIVEDRSHPKSDEIYSLLGEVSTKMKLDITDDLDSMFEE</sequence>
<dbReference type="GO" id="GO:0003723">
    <property type="term" value="F:RNA binding"/>
    <property type="evidence" value="ECO:0007669"/>
    <property type="project" value="InterPro"/>
</dbReference>
<gene>
    <name evidence="3" type="ORF">POM88_035993</name>
</gene>
<dbReference type="PANTHER" id="PTHR47926:SF540">
    <property type="entry name" value="PENTATRICOPEPTIDE REPEAT-CONTAINING PROTEIN"/>
    <property type="match status" value="1"/>
</dbReference>
<organism evidence="3 4">
    <name type="scientific">Heracleum sosnowskyi</name>
    <dbReference type="NCBI Taxonomy" id="360622"/>
    <lineage>
        <taxon>Eukaryota</taxon>
        <taxon>Viridiplantae</taxon>
        <taxon>Streptophyta</taxon>
        <taxon>Embryophyta</taxon>
        <taxon>Tracheophyta</taxon>
        <taxon>Spermatophyta</taxon>
        <taxon>Magnoliopsida</taxon>
        <taxon>eudicotyledons</taxon>
        <taxon>Gunneridae</taxon>
        <taxon>Pentapetalae</taxon>
        <taxon>asterids</taxon>
        <taxon>campanulids</taxon>
        <taxon>Apiales</taxon>
        <taxon>Apiaceae</taxon>
        <taxon>Apioideae</taxon>
        <taxon>apioid superclade</taxon>
        <taxon>Tordylieae</taxon>
        <taxon>Tordyliinae</taxon>
        <taxon>Heracleum</taxon>
    </lineage>
</organism>
<evidence type="ECO:0000313" key="4">
    <source>
        <dbReference type="Proteomes" id="UP001237642"/>
    </source>
</evidence>
<evidence type="ECO:0000256" key="1">
    <source>
        <dbReference type="ARBA" id="ARBA00022737"/>
    </source>
</evidence>
<dbReference type="InterPro" id="IPR046848">
    <property type="entry name" value="E_motif"/>
</dbReference>
<name>A0AAD8MDT3_9APIA</name>
<dbReference type="Gene3D" id="1.25.40.10">
    <property type="entry name" value="Tetratricopeptide repeat domain"/>
    <property type="match status" value="3"/>
</dbReference>
<reference evidence="3" key="2">
    <citation type="submission" date="2023-05" db="EMBL/GenBank/DDBJ databases">
        <authorList>
            <person name="Schelkunov M.I."/>
        </authorList>
    </citation>
    <scope>NUCLEOTIDE SEQUENCE</scope>
    <source>
        <strain evidence="3">Hsosn_3</strain>
        <tissue evidence="3">Leaf</tissue>
    </source>
</reference>
<accession>A0AAD8MDT3</accession>
<dbReference type="GO" id="GO:0009451">
    <property type="term" value="P:RNA modification"/>
    <property type="evidence" value="ECO:0007669"/>
    <property type="project" value="InterPro"/>
</dbReference>
<dbReference type="Pfam" id="PF01535">
    <property type="entry name" value="PPR"/>
    <property type="match status" value="3"/>
</dbReference>
<protein>
    <submittedName>
        <fullName evidence="3">Pentatricopeptide repeat-containing protein</fullName>
    </submittedName>
</protein>
<dbReference type="AlphaFoldDB" id="A0AAD8MDT3"/>
<dbReference type="Pfam" id="PF20430">
    <property type="entry name" value="Eplus_motif"/>
    <property type="match status" value="1"/>
</dbReference>
<dbReference type="InterPro" id="IPR011990">
    <property type="entry name" value="TPR-like_helical_dom_sf"/>
</dbReference>